<dbReference type="Gene3D" id="3.40.50.300">
    <property type="entry name" value="P-loop containing nucleotide triphosphate hydrolases"/>
    <property type="match status" value="2"/>
</dbReference>
<sequence length="778" mass="90259">MTKLYFGKFGENNPEQVTEKFYAAGPEGDQWYGGIQPGDWVYPFFERKVIGLWKVLRYVDKPNRIHKHHPGVVEFEEIERFKEPIPVAQFIRNQAFALDINLLNKAVKATRGCGFFELTINNSYPVDPTRVRLNRIRNFDIRLADQPLNDEYPTISVLIDNVEDMRIMDIVEYSHGISGTYSPLLSLYESRNPENERYTLKELLQYAKQDSAGNKEKYLMTVIDELEKEGVYKVTNPVQLYDNVLVGRKRTQDSAKVSRKWDEGDGAEEETTVELSETYKRYAELLDFNPNLILYGPPGTGKTYATQKIIEAFEHRHNGRVVPFAEVERQGRMKFVTFHQSYSYEEFIEGIRPRFDEEGDERSELKYGIEDGVLKELAMSAFTQSFKSDRKHEDLEHTQGSSRVWKVSLGQRKDEHVYRLCKERHCVAVDWLSQFNLEGKSYDELYTLLQKERGLDTQKPTNDASSLNGIVNVMSVGDMVLIYDGPTTIRDIGVIRSEYKYEEGGAFPHMREVTWLKEFDKPIDIYKFNGNKRLTLKTIYELTSMNVGDLQQLIRSDSEQSSQQQATESGAETKPYYMVIDEINRGNISKIFGELITLIEKDKRQSLSVTLPYSKKPFTLPKNLYLIGTMNTADRSIAVLDTALRRRFAFVEVEPDYEVFSNPNLNMSAKVNDVIDLEKLLRSINERLMERLDRDHRIGQAYFMDILSIGDLHKTWYYKVLPLLNEYFYNDLVSMQGIVGSKFFDSYGNVRSLSLHRQGNEHSEFEEALLRIYKGTIE</sequence>
<dbReference type="SUPFAM" id="SSF52540">
    <property type="entry name" value="P-loop containing nucleoside triphosphate hydrolases"/>
    <property type="match status" value="1"/>
</dbReference>
<comment type="caution">
    <text evidence="2">The sequence shown here is derived from an EMBL/GenBank/DDBJ whole genome shotgun (WGS) entry which is preliminary data.</text>
</comment>
<dbReference type="PANTHER" id="PTHR37291:SF1">
    <property type="entry name" value="TYPE IV METHYL-DIRECTED RESTRICTION ENZYME ECOKMCRB SUBUNIT"/>
    <property type="match status" value="1"/>
</dbReference>
<dbReference type="InterPro" id="IPR003593">
    <property type="entry name" value="AAA+_ATPase"/>
</dbReference>
<evidence type="ECO:0000259" key="1">
    <source>
        <dbReference type="SMART" id="SM00382"/>
    </source>
</evidence>
<dbReference type="EMBL" id="JBHTJZ010000022">
    <property type="protein sequence ID" value="MFD0960588.1"/>
    <property type="molecule type" value="Genomic_DNA"/>
</dbReference>
<dbReference type="PANTHER" id="PTHR37291">
    <property type="entry name" value="5-METHYLCYTOSINE-SPECIFIC RESTRICTION ENZYME B"/>
    <property type="match status" value="1"/>
</dbReference>
<organism evidence="2 3">
    <name type="scientific">Paenibacillus chungangensis</name>
    <dbReference type="NCBI Taxonomy" id="696535"/>
    <lineage>
        <taxon>Bacteria</taxon>
        <taxon>Bacillati</taxon>
        <taxon>Bacillota</taxon>
        <taxon>Bacilli</taxon>
        <taxon>Bacillales</taxon>
        <taxon>Paenibacillaceae</taxon>
        <taxon>Paenibacillus</taxon>
    </lineage>
</organism>
<dbReference type="RefSeq" id="WP_377565169.1">
    <property type="nucleotide sequence ID" value="NZ_JBHTJZ010000022.1"/>
</dbReference>
<accession>A0ABW3HSQ5</accession>
<keyword evidence="3" id="KW-1185">Reference proteome</keyword>
<evidence type="ECO:0000313" key="2">
    <source>
        <dbReference type="EMBL" id="MFD0960588.1"/>
    </source>
</evidence>
<dbReference type="InterPro" id="IPR027417">
    <property type="entry name" value="P-loop_NTPase"/>
</dbReference>
<dbReference type="Proteomes" id="UP001596989">
    <property type="component" value="Unassembled WGS sequence"/>
</dbReference>
<name>A0ABW3HSQ5_9BACL</name>
<proteinExistence type="predicted"/>
<reference evidence="3" key="1">
    <citation type="journal article" date="2019" name="Int. J. Syst. Evol. Microbiol.">
        <title>The Global Catalogue of Microorganisms (GCM) 10K type strain sequencing project: providing services to taxonomists for standard genome sequencing and annotation.</title>
        <authorList>
            <consortium name="The Broad Institute Genomics Platform"/>
            <consortium name="The Broad Institute Genome Sequencing Center for Infectious Disease"/>
            <person name="Wu L."/>
            <person name="Ma J."/>
        </authorList>
    </citation>
    <scope>NUCLEOTIDE SEQUENCE [LARGE SCALE GENOMIC DNA]</scope>
    <source>
        <strain evidence="3">CCUG 59129</strain>
    </source>
</reference>
<evidence type="ECO:0000313" key="3">
    <source>
        <dbReference type="Proteomes" id="UP001596989"/>
    </source>
</evidence>
<gene>
    <name evidence="2" type="ORF">ACFQ2I_14445</name>
</gene>
<dbReference type="SMART" id="SM00382">
    <property type="entry name" value="AAA"/>
    <property type="match status" value="1"/>
</dbReference>
<feature type="domain" description="AAA+ ATPase" evidence="1">
    <location>
        <begin position="288"/>
        <end position="658"/>
    </location>
</feature>
<dbReference type="Pfam" id="PF07728">
    <property type="entry name" value="AAA_5"/>
    <property type="match status" value="1"/>
</dbReference>
<dbReference type="InterPro" id="IPR052934">
    <property type="entry name" value="Methyl-DNA_Rec/Restrict_Enz"/>
</dbReference>
<protein>
    <submittedName>
        <fullName evidence="2">AAA family ATPase</fullName>
    </submittedName>
</protein>
<dbReference type="InterPro" id="IPR011704">
    <property type="entry name" value="ATPase_dyneun-rel_AAA"/>
</dbReference>